<dbReference type="PANTHER" id="PTHR30273">
    <property type="entry name" value="PERIPLASMIC SIGNAL SENSOR AND SIGMA FACTOR ACTIVATOR FECR-RELATED"/>
    <property type="match status" value="1"/>
</dbReference>
<organism evidence="4 5">
    <name type="scientific">Altericroceibacterium endophyticum</name>
    <dbReference type="NCBI Taxonomy" id="1808508"/>
    <lineage>
        <taxon>Bacteria</taxon>
        <taxon>Pseudomonadati</taxon>
        <taxon>Pseudomonadota</taxon>
        <taxon>Alphaproteobacteria</taxon>
        <taxon>Sphingomonadales</taxon>
        <taxon>Erythrobacteraceae</taxon>
        <taxon>Altericroceibacterium</taxon>
    </lineage>
</organism>
<reference evidence="4 5" key="1">
    <citation type="submission" date="2019-12" db="EMBL/GenBank/DDBJ databases">
        <title>Genomic-based taxomic classification of the family Erythrobacteraceae.</title>
        <authorList>
            <person name="Xu L."/>
        </authorList>
    </citation>
    <scope>NUCLEOTIDE SEQUENCE [LARGE SCALE GENOMIC DNA]</scope>
    <source>
        <strain evidence="4 5">LMG 29518</strain>
    </source>
</reference>
<dbReference type="AlphaFoldDB" id="A0A6I4TAD9"/>
<dbReference type="RefSeq" id="WP_160737581.1">
    <property type="nucleotide sequence ID" value="NZ_WTYT01000007.1"/>
</dbReference>
<keyword evidence="1" id="KW-0472">Membrane</keyword>
<feature type="transmembrane region" description="Helical" evidence="1">
    <location>
        <begin position="89"/>
        <end position="112"/>
    </location>
</feature>
<dbReference type="Proteomes" id="UP000438476">
    <property type="component" value="Unassembled WGS sequence"/>
</dbReference>
<comment type="caution">
    <text evidence="4">The sequence shown here is derived from an EMBL/GenBank/DDBJ whole genome shotgun (WGS) entry which is preliminary data.</text>
</comment>
<evidence type="ECO:0000313" key="4">
    <source>
        <dbReference type="EMBL" id="MXO67141.1"/>
    </source>
</evidence>
<proteinExistence type="predicted"/>
<accession>A0A6I4TAD9</accession>
<dbReference type="EMBL" id="WTYT01000007">
    <property type="protein sequence ID" value="MXO67141.1"/>
    <property type="molecule type" value="Genomic_DNA"/>
</dbReference>
<evidence type="ECO:0000259" key="3">
    <source>
        <dbReference type="Pfam" id="PF16220"/>
    </source>
</evidence>
<dbReference type="PIRSF" id="PIRSF018266">
    <property type="entry name" value="FecR"/>
    <property type="match status" value="1"/>
</dbReference>
<dbReference type="Gene3D" id="2.60.120.1440">
    <property type="match status" value="1"/>
</dbReference>
<feature type="domain" description="FecR N-terminal" evidence="3">
    <location>
        <begin position="11"/>
        <end position="52"/>
    </location>
</feature>
<dbReference type="InterPro" id="IPR032623">
    <property type="entry name" value="FecR_N"/>
</dbReference>
<dbReference type="InterPro" id="IPR006860">
    <property type="entry name" value="FecR"/>
</dbReference>
<protein>
    <submittedName>
        <fullName evidence="4">DUF4880 domain-containing protein</fullName>
    </submittedName>
</protein>
<keyword evidence="1" id="KW-0812">Transmembrane</keyword>
<dbReference type="InterPro" id="IPR012373">
    <property type="entry name" value="Ferrdict_sens_TM"/>
</dbReference>
<dbReference type="Pfam" id="PF16220">
    <property type="entry name" value="DUF4880"/>
    <property type="match status" value="1"/>
</dbReference>
<feature type="domain" description="FecR protein" evidence="2">
    <location>
        <begin position="121"/>
        <end position="209"/>
    </location>
</feature>
<evidence type="ECO:0000256" key="1">
    <source>
        <dbReference type="SAM" id="Phobius"/>
    </source>
</evidence>
<dbReference type="GO" id="GO:0016989">
    <property type="term" value="F:sigma factor antagonist activity"/>
    <property type="evidence" value="ECO:0007669"/>
    <property type="project" value="TreeGrafter"/>
</dbReference>
<sequence length="321" mass="35273">MPVEFREIDRRAAIWVERMNRPVQSSEMAADFDRWIMSDPRHVESYARMQALWQSDGFDAALAEAEAQPTLPAAPNDNDPLSWAARNRILGGGVIAALLCLIIALPVAGVLLTDTYHYQAPHGDVLEVALKDGSTVMLSSGTAIDVRLTPWSRQVDLLSGEAFFDVAHEQLRGFDVDMGEAQVTVLGTAFDIDRSTDETLTVTVFRGVVGVDVGAGRQWRLPAGSGIEIAGNRVRSLPAPMGDSPGWIDGWYDAANTPVSQLIERLNRRSELPVRLEDAALGDLQVSGRFQISKPEAVLDALALTYDLNWQKHDDYYAISR</sequence>
<dbReference type="OrthoDB" id="9798846at2"/>
<keyword evidence="1" id="KW-1133">Transmembrane helix</keyword>
<evidence type="ECO:0000313" key="5">
    <source>
        <dbReference type="Proteomes" id="UP000438476"/>
    </source>
</evidence>
<dbReference type="PANTHER" id="PTHR30273:SF2">
    <property type="entry name" value="PROTEIN FECR"/>
    <property type="match status" value="1"/>
</dbReference>
<evidence type="ECO:0000259" key="2">
    <source>
        <dbReference type="Pfam" id="PF04773"/>
    </source>
</evidence>
<keyword evidence="5" id="KW-1185">Reference proteome</keyword>
<gene>
    <name evidence="4" type="ORF">GRI91_15355</name>
</gene>
<dbReference type="Pfam" id="PF04773">
    <property type="entry name" value="FecR"/>
    <property type="match status" value="1"/>
</dbReference>
<dbReference type="Gene3D" id="3.55.50.30">
    <property type="match status" value="1"/>
</dbReference>
<name>A0A6I4TAD9_9SPHN</name>